<evidence type="ECO:0000313" key="2">
    <source>
        <dbReference type="EMBL" id="RZB97698.1"/>
    </source>
</evidence>
<comment type="caution">
    <text evidence="2">The sequence shown here is derived from an EMBL/GenBank/DDBJ whole genome shotgun (WGS) entry which is preliminary data.</text>
</comment>
<dbReference type="SUPFAM" id="SSF48371">
    <property type="entry name" value="ARM repeat"/>
    <property type="match status" value="1"/>
</dbReference>
<dbReference type="Proteomes" id="UP000289340">
    <property type="component" value="Chromosome 8"/>
</dbReference>
<dbReference type="GO" id="GO:0003729">
    <property type="term" value="F:mRNA binding"/>
    <property type="evidence" value="ECO:0007669"/>
    <property type="project" value="TreeGrafter"/>
</dbReference>
<dbReference type="AlphaFoldDB" id="A0A445JH08"/>
<name>A0A445JH08_GLYSO</name>
<dbReference type="InterPro" id="IPR011989">
    <property type="entry name" value="ARM-like"/>
</dbReference>
<dbReference type="GO" id="GO:0005730">
    <property type="term" value="C:nucleolus"/>
    <property type="evidence" value="ECO:0007669"/>
    <property type="project" value="TreeGrafter"/>
</dbReference>
<dbReference type="InterPro" id="IPR033133">
    <property type="entry name" value="PUM-HD"/>
</dbReference>
<dbReference type="PROSITE" id="PS50303">
    <property type="entry name" value="PUM_HD"/>
    <property type="match status" value="1"/>
</dbReference>
<sequence>MGTIANTGWKWKLQWRRFFLEAEIDTVAKFMEDLQRLMIRPPKLRIWLLKLPPYLTPLQLHQSAIALSSDILATGKTMVRSLHCRCLFAPFSRVSRRATSHVKLVTKALQKMKGKIPEIVGSHILSRVLQTCVKHCSQAERDAVFEELWPHFLTLAYNAYPVHSVKKMLNNTSQKQLAGFISTLRGHVAPLLRHMVGLVFI</sequence>
<dbReference type="GO" id="GO:0006417">
    <property type="term" value="P:regulation of translation"/>
    <property type="evidence" value="ECO:0007669"/>
    <property type="project" value="TreeGrafter"/>
</dbReference>
<dbReference type="InterPro" id="IPR040059">
    <property type="entry name" value="PUM3"/>
</dbReference>
<dbReference type="InterPro" id="IPR016024">
    <property type="entry name" value="ARM-type_fold"/>
</dbReference>
<feature type="domain" description="PUM-HD" evidence="1">
    <location>
        <begin position="90"/>
        <end position="201"/>
    </location>
</feature>
<evidence type="ECO:0000313" key="3">
    <source>
        <dbReference type="Proteomes" id="UP000289340"/>
    </source>
</evidence>
<dbReference type="PANTHER" id="PTHR13389">
    <property type="entry name" value="PUMILIO HOMOLOG 3"/>
    <property type="match status" value="1"/>
</dbReference>
<reference evidence="2 3" key="1">
    <citation type="submission" date="2018-09" db="EMBL/GenBank/DDBJ databases">
        <title>A high-quality reference genome of wild soybean provides a powerful tool to mine soybean genomes.</title>
        <authorList>
            <person name="Xie M."/>
            <person name="Chung C.Y.L."/>
            <person name="Li M.-W."/>
            <person name="Wong F.-L."/>
            <person name="Chan T.-F."/>
            <person name="Lam H.-M."/>
        </authorList>
    </citation>
    <scope>NUCLEOTIDE SEQUENCE [LARGE SCALE GENOMIC DNA]</scope>
    <source>
        <strain evidence="3">cv. W05</strain>
        <tissue evidence="2">Hypocotyl of etiolated seedlings</tissue>
    </source>
</reference>
<dbReference type="Gene3D" id="1.25.10.10">
    <property type="entry name" value="Leucine-rich Repeat Variant"/>
    <property type="match status" value="1"/>
</dbReference>
<dbReference type="EMBL" id="QZWG01000008">
    <property type="protein sequence ID" value="RZB97698.1"/>
    <property type="molecule type" value="Genomic_DNA"/>
</dbReference>
<dbReference type="PANTHER" id="PTHR13389:SF0">
    <property type="entry name" value="PUMILIO HOMOLOG 3"/>
    <property type="match status" value="1"/>
</dbReference>
<keyword evidence="3" id="KW-1185">Reference proteome</keyword>
<accession>A0A445JH08</accession>
<evidence type="ECO:0000259" key="1">
    <source>
        <dbReference type="PROSITE" id="PS50303"/>
    </source>
</evidence>
<protein>
    <submittedName>
        <fullName evidence="2">Pumilio-like 24</fullName>
    </submittedName>
</protein>
<gene>
    <name evidence="2" type="ORF">D0Y65_021000</name>
</gene>
<organism evidence="2 3">
    <name type="scientific">Glycine soja</name>
    <name type="common">Wild soybean</name>
    <dbReference type="NCBI Taxonomy" id="3848"/>
    <lineage>
        <taxon>Eukaryota</taxon>
        <taxon>Viridiplantae</taxon>
        <taxon>Streptophyta</taxon>
        <taxon>Embryophyta</taxon>
        <taxon>Tracheophyta</taxon>
        <taxon>Spermatophyta</taxon>
        <taxon>Magnoliopsida</taxon>
        <taxon>eudicotyledons</taxon>
        <taxon>Gunneridae</taxon>
        <taxon>Pentapetalae</taxon>
        <taxon>rosids</taxon>
        <taxon>fabids</taxon>
        <taxon>Fabales</taxon>
        <taxon>Fabaceae</taxon>
        <taxon>Papilionoideae</taxon>
        <taxon>50 kb inversion clade</taxon>
        <taxon>NPAAA clade</taxon>
        <taxon>indigoferoid/millettioid clade</taxon>
        <taxon>Phaseoleae</taxon>
        <taxon>Glycine</taxon>
        <taxon>Glycine subgen. Soja</taxon>
    </lineage>
</organism>
<proteinExistence type="predicted"/>